<dbReference type="Gene3D" id="3.30.9.10">
    <property type="entry name" value="D-Amino Acid Oxidase, subunit A, domain 2"/>
    <property type="match status" value="1"/>
</dbReference>
<protein>
    <submittedName>
        <fullName evidence="3">Monomeric sarcosine oxidase</fullName>
        <ecNumber evidence="3">1.5.3.1</ecNumber>
    </submittedName>
</protein>
<evidence type="ECO:0000313" key="3">
    <source>
        <dbReference type="EMBL" id="SLN28642.1"/>
    </source>
</evidence>
<proteinExistence type="predicted"/>
<evidence type="ECO:0000256" key="1">
    <source>
        <dbReference type="ARBA" id="ARBA00023002"/>
    </source>
</evidence>
<organism evidence="3 4">
    <name type="scientific">Pseudooceanicola marinus</name>
    <dbReference type="NCBI Taxonomy" id="396013"/>
    <lineage>
        <taxon>Bacteria</taxon>
        <taxon>Pseudomonadati</taxon>
        <taxon>Pseudomonadota</taxon>
        <taxon>Alphaproteobacteria</taxon>
        <taxon>Rhodobacterales</taxon>
        <taxon>Paracoccaceae</taxon>
        <taxon>Pseudooceanicola</taxon>
    </lineage>
</organism>
<name>A0A1X6YRC9_9RHOB</name>
<dbReference type="InterPro" id="IPR006076">
    <property type="entry name" value="FAD-dep_OxRdtase"/>
</dbReference>
<evidence type="ECO:0000259" key="2">
    <source>
        <dbReference type="Pfam" id="PF01266"/>
    </source>
</evidence>
<accession>A0A1X6YRC9</accession>
<dbReference type="EMBL" id="FWFN01000002">
    <property type="protein sequence ID" value="SLN28642.1"/>
    <property type="molecule type" value="Genomic_DNA"/>
</dbReference>
<keyword evidence="1 3" id="KW-0560">Oxidoreductase</keyword>
<dbReference type="PANTHER" id="PTHR13847">
    <property type="entry name" value="SARCOSINE DEHYDROGENASE-RELATED"/>
    <property type="match status" value="1"/>
</dbReference>
<dbReference type="SUPFAM" id="SSF51905">
    <property type="entry name" value="FAD/NAD(P)-binding domain"/>
    <property type="match status" value="1"/>
</dbReference>
<dbReference type="Proteomes" id="UP000193963">
    <property type="component" value="Unassembled WGS sequence"/>
</dbReference>
<keyword evidence="4" id="KW-1185">Reference proteome</keyword>
<sequence>MKIAVLGAGAIGANIAHRLAVRGAEVVLIDGQAPAAGTSGASFSWLSSFPQLSWAEDPGRRALRLSVNRHFDRLAEELGGDWLDWCGTLTVESAVPAFDGAVARSTEAGAQIEVLDSGDLARIEPHLRLAEGERVAFELRSGWVDAPAMIEQLIRVFRLSGGTLQIGQPVTALRRAGARVIGVTLGDGTQIDADLVVNAAGASATHIAAMAELSIPMELVPGMMLYAGAGATALPRHVINGDRWLLRPDRREGVAIHWRGERLTAVHGNNGADGPAMLADVAHSVPALVGQQSMRERIGIRAIPFGGPVIGSLPWISGYYSAVSHGGIGWGPIWADLAALEILDGTLAPELSGLRPTRFYMDVPER</sequence>
<dbReference type="OrthoDB" id="8993739at2"/>
<dbReference type="GO" id="GO:0008115">
    <property type="term" value="F:sarcosine oxidase activity"/>
    <property type="evidence" value="ECO:0007669"/>
    <property type="project" value="UniProtKB-EC"/>
</dbReference>
<feature type="domain" description="FAD dependent oxidoreductase" evidence="2">
    <location>
        <begin position="2"/>
        <end position="335"/>
    </location>
</feature>
<dbReference type="PANTHER" id="PTHR13847:SF289">
    <property type="entry name" value="GLYCINE OXIDASE"/>
    <property type="match status" value="1"/>
</dbReference>
<dbReference type="GO" id="GO:0005737">
    <property type="term" value="C:cytoplasm"/>
    <property type="evidence" value="ECO:0007669"/>
    <property type="project" value="TreeGrafter"/>
</dbReference>
<dbReference type="Gene3D" id="3.50.50.60">
    <property type="entry name" value="FAD/NAD(P)-binding domain"/>
    <property type="match status" value="1"/>
</dbReference>
<reference evidence="4" key="1">
    <citation type="submission" date="2017-03" db="EMBL/GenBank/DDBJ databases">
        <authorList>
            <person name="Rodrigo-Torres L."/>
            <person name="Arahal R.D."/>
            <person name="Lucena T."/>
        </authorList>
    </citation>
    <scope>NUCLEOTIDE SEQUENCE [LARGE SCALE GENOMIC DNA]</scope>
    <source>
        <strain evidence="4">CECT 7751</strain>
    </source>
</reference>
<dbReference type="InterPro" id="IPR036188">
    <property type="entry name" value="FAD/NAD-bd_sf"/>
</dbReference>
<dbReference type="Pfam" id="PF01266">
    <property type="entry name" value="DAO"/>
    <property type="match status" value="1"/>
</dbReference>
<gene>
    <name evidence="3" type="primary">soxA_1</name>
    <name evidence="3" type="ORF">PSM7751_01131</name>
</gene>
<dbReference type="RefSeq" id="WP_085887023.1">
    <property type="nucleotide sequence ID" value="NZ_FWFN01000002.1"/>
</dbReference>
<dbReference type="EC" id="1.5.3.1" evidence="3"/>
<dbReference type="AlphaFoldDB" id="A0A1X6YRC9"/>
<evidence type="ECO:0000313" key="4">
    <source>
        <dbReference type="Proteomes" id="UP000193963"/>
    </source>
</evidence>